<protein>
    <submittedName>
        <fullName evidence="2">Uncharacterized protein</fullName>
    </submittedName>
</protein>
<dbReference type="Proteomes" id="UP001152049">
    <property type="component" value="Unassembled WGS sequence"/>
</dbReference>
<name>A0A9W8VCK1_9HYPO</name>
<evidence type="ECO:0000313" key="2">
    <source>
        <dbReference type="EMBL" id="KAJ4257385.1"/>
    </source>
</evidence>
<gene>
    <name evidence="2" type="ORF">NW762_008505</name>
</gene>
<evidence type="ECO:0000256" key="1">
    <source>
        <dbReference type="SAM" id="MobiDB-lite"/>
    </source>
</evidence>
<dbReference type="OrthoDB" id="4708870at2759"/>
<feature type="compositionally biased region" description="Polar residues" evidence="1">
    <location>
        <begin position="122"/>
        <end position="131"/>
    </location>
</feature>
<keyword evidence="3" id="KW-1185">Reference proteome</keyword>
<sequence length="584" mass="65308">MGGKAFLHHNPPLETPRMPNDVYYYIKNDIINKLSDGFHWIDTPIEGPAKENHGDVDVVVSRLKGVYTNKQDVLKIINDLLGAEAQITEKGIENVAANFAILWPEDLPYPPGYEDASDDDSCSPTTGNPSLAPSDLASGLARTKPDSEGVSEPSHDRDGPADDKSPSTEHPAEAVKSKDEAKGVPVTQKEDGNSQDSTPAGPEAGRKRSTSLLQKGLALFPLGRTSRSLSMGTNPVHLGIQTQETSNDGNQNENHASTSVAETTAQALEPSKESSEKSTKTPAKSKPRRLLYIQVDVRFCPSIHMAKYLRFHHAHGDIWQLLGTIIRPFGLTVDNKGLWIRLPEIEKVDRKNARIFLTSDPDRILEFVGLPVPAYWRSFPDTDSMFKYVAHCPMFFVPPDGNVGQDLLLSNANDRRRLNQRPVYREWVEKFKPQCREKGLYPAPLITRDGIRDQAFETYNIQREWDKRLRDHRFKEQQQVIKREIIKVVCPQPNGPNDEAGKLKRGLLIKAFAKIILECHDGQEYGIVAPAHLWGADGLYNMSAVRAYCLNMMDTVFEAAMARHNNKNAVRQPTSRPNVNKRAS</sequence>
<feature type="compositionally biased region" description="Basic and acidic residues" evidence="1">
    <location>
        <begin position="143"/>
        <end position="192"/>
    </location>
</feature>
<dbReference type="EMBL" id="JAOQAZ010000017">
    <property type="protein sequence ID" value="KAJ4257385.1"/>
    <property type="molecule type" value="Genomic_DNA"/>
</dbReference>
<feature type="compositionally biased region" description="Basic and acidic residues" evidence="1">
    <location>
        <begin position="270"/>
        <end position="279"/>
    </location>
</feature>
<feature type="region of interest" description="Disordered" evidence="1">
    <location>
        <begin position="240"/>
        <end position="285"/>
    </location>
</feature>
<dbReference type="AlphaFoldDB" id="A0A9W8VCK1"/>
<evidence type="ECO:0000313" key="3">
    <source>
        <dbReference type="Proteomes" id="UP001152049"/>
    </source>
</evidence>
<feature type="region of interest" description="Disordered" evidence="1">
    <location>
        <begin position="110"/>
        <end position="208"/>
    </location>
</feature>
<accession>A0A9W8VCK1</accession>
<reference evidence="2" key="1">
    <citation type="submission" date="2022-09" db="EMBL/GenBank/DDBJ databases">
        <title>Fusarium specimens isolated from Avocado Roots.</title>
        <authorList>
            <person name="Stajich J."/>
            <person name="Roper C."/>
            <person name="Heimlech-Rivalta G."/>
        </authorList>
    </citation>
    <scope>NUCLEOTIDE SEQUENCE</scope>
    <source>
        <strain evidence="2">CF00136</strain>
    </source>
</reference>
<proteinExistence type="predicted"/>
<organism evidence="2 3">
    <name type="scientific">Fusarium torreyae</name>
    <dbReference type="NCBI Taxonomy" id="1237075"/>
    <lineage>
        <taxon>Eukaryota</taxon>
        <taxon>Fungi</taxon>
        <taxon>Dikarya</taxon>
        <taxon>Ascomycota</taxon>
        <taxon>Pezizomycotina</taxon>
        <taxon>Sordariomycetes</taxon>
        <taxon>Hypocreomycetidae</taxon>
        <taxon>Hypocreales</taxon>
        <taxon>Nectriaceae</taxon>
        <taxon>Fusarium</taxon>
    </lineage>
</organism>
<feature type="compositionally biased region" description="Polar residues" evidence="1">
    <location>
        <begin position="240"/>
        <end position="266"/>
    </location>
</feature>
<comment type="caution">
    <text evidence="2">The sequence shown here is derived from an EMBL/GenBank/DDBJ whole genome shotgun (WGS) entry which is preliminary data.</text>
</comment>